<dbReference type="Proteomes" id="UP001153076">
    <property type="component" value="Unassembled WGS sequence"/>
</dbReference>
<protein>
    <recommendedName>
        <fullName evidence="5">F-box domain-containing protein</fullName>
    </recommendedName>
</protein>
<feature type="domain" description="F-box" evidence="1">
    <location>
        <begin position="21"/>
        <end position="55"/>
    </location>
</feature>
<dbReference type="EMBL" id="JAKOGI010000104">
    <property type="protein sequence ID" value="KAJ8444168.1"/>
    <property type="molecule type" value="Genomic_DNA"/>
</dbReference>
<dbReference type="OrthoDB" id="1875256at2759"/>
<keyword evidence="4" id="KW-1185">Reference proteome</keyword>
<dbReference type="NCBIfam" id="TIGR01640">
    <property type="entry name" value="F_box_assoc_1"/>
    <property type="match status" value="1"/>
</dbReference>
<dbReference type="Gene3D" id="1.20.1280.50">
    <property type="match status" value="1"/>
</dbReference>
<feature type="domain" description="F-box associated beta-propeller type 1" evidence="2">
    <location>
        <begin position="119"/>
        <end position="238"/>
    </location>
</feature>
<reference evidence="3" key="1">
    <citation type="submission" date="2022-04" db="EMBL/GenBank/DDBJ databases">
        <title>Carnegiea gigantea Genome sequencing and assembly v2.</title>
        <authorList>
            <person name="Copetti D."/>
            <person name="Sanderson M.J."/>
            <person name="Burquez A."/>
            <person name="Wojciechowski M.F."/>
        </authorList>
    </citation>
    <scope>NUCLEOTIDE SEQUENCE</scope>
    <source>
        <strain evidence="3">SGP5-SGP5p</strain>
        <tissue evidence="3">Aerial part</tissue>
    </source>
</reference>
<proteinExistence type="predicted"/>
<dbReference type="InterPro" id="IPR050796">
    <property type="entry name" value="SCF_F-box_component"/>
</dbReference>
<name>A0A9Q1KJW3_9CARY</name>
<organism evidence="3 4">
    <name type="scientific">Carnegiea gigantea</name>
    <dbReference type="NCBI Taxonomy" id="171969"/>
    <lineage>
        <taxon>Eukaryota</taxon>
        <taxon>Viridiplantae</taxon>
        <taxon>Streptophyta</taxon>
        <taxon>Embryophyta</taxon>
        <taxon>Tracheophyta</taxon>
        <taxon>Spermatophyta</taxon>
        <taxon>Magnoliopsida</taxon>
        <taxon>eudicotyledons</taxon>
        <taxon>Gunneridae</taxon>
        <taxon>Pentapetalae</taxon>
        <taxon>Caryophyllales</taxon>
        <taxon>Cactineae</taxon>
        <taxon>Cactaceae</taxon>
        <taxon>Cactoideae</taxon>
        <taxon>Echinocereeae</taxon>
        <taxon>Carnegiea</taxon>
    </lineage>
</organism>
<dbReference type="InterPro" id="IPR036047">
    <property type="entry name" value="F-box-like_dom_sf"/>
</dbReference>
<dbReference type="Pfam" id="PF00646">
    <property type="entry name" value="F-box"/>
    <property type="match status" value="1"/>
</dbReference>
<evidence type="ECO:0000259" key="2">
    <source>
        <dbReference type="Pfam" id="PF07734"/>
    </source>
</evidence>
<dbReference type="AlphaFoldDB" id="A0A9Q1KJW3"/>
<evidence type="ECO:0008006" key="5">
    <source>
        <dbReference type="Google" id="ProtNLM"/>
    </source>
</evidence>
<sequence>MSTTSTPSTQPFSAEILAGNDDLLAEILSYVPVKPLLGFKSVSKQWLSLISSPSFSLLHSFRHCCRPSSALFFLHHHRHRHPYHSLSSSSSFDFIPLYPSPSSSSTPPPFFSLLKSHPIDILQSCNGLLLCSSVRIFNPTTNQMASILLPRRLVLGVSLAFDPSRSPHYQLVCVWKVDENSYAIDVYSSGTRQWRPVVHCFTAPFDVEFERGVYCDGRVYWLSHTDSTVAFNLERECVETLILPNAIEGAYIERFRYFGESCGHLHLIEIRTNCVPDFEILELDRRDKMGWFVKYTVNLDVVGRGFEAEMFQDHTDRLGRGLRFYAFSVLAVIRRSESDNDDVDNGGCDPELVVSVPGVRTKSWIQEEVVMYWSQGEPELAKLVSRLFTDTVRGSLLGSSRARLVAQQAR</sequence>
<dbReference type="Pfam" id="PF07734">
    <property type="entry name" value="FBA_1"/>
    <property type="match status" value="1"/>
</dbReference>
<dbReference type="InterPro" id="IPR001810">
    <property type="entry name" value="F-box_dom"/>
</dbReference>
<evidence type="ECO:0000313" key="4">
    <source>
        <dbReference type="Proteomes" id="UP001153076"/>
    </source>
</evidence>
<dbReference type="PANTHER" id="PTHR31672">
    <property type="entry name" value="BNACNNG10540D PROTEIN"/>
    <property type="match status" value="1"/>
</dbReference>
<dbReference type="InterPro" id="IPR006527">
    <property type="entry name" value="F-box-assoc_dom_typ1"/>
</dbReference>
<dbReference type="PANTHER" id="PTHR31672:SF13">
    <property type="entry name" value="F-BOX PROTEIN CPR30-LIKE"/>
    <property type="match status" value="1"/>
</dbReference>
<evidence type="ECO:0000313" key="3">
    <source>
        <dbReference type="EMBL" id="KAJ8444168.1"/>
    </source>
</evidence>
<comment type="caution">
    <text evidence="3">The sequence shown here is derived from an EMBL/GenBank/DDBJ whole genome shotgun (WGS) entry which is preliminary data.</text>
</comment>
<dbReference type="InterPro" id="IPR017451">
    <property type="entry name" value="F-box-assoc_interact_dom"/>
</dbReference>
<gene>
    <name evidence="3" type="ORF">Cgig2_030988</name>
</gene>
<dbReference type="CDD" id="cd22157">
    <property type="entry name" value="F-box_AtFBW1-like"/>
    <property type="match status" value="1"/>
</dbReference>
<dbReference type="SUPFAM" id="SSF81383">
    <property type="entry name" value="F-box domain"/>
    <property type="match status" value="1"/>
</dbReference>
<evidence type="ECO:0000259" key="1">
    <source>
        <dbReference type="Pfam" id="PF00646"/>
    </source>
</evidence>
<accession>A0A9Q1KJW3</accession>